<dbReference type="AlphaFoldDB" id="A0AAW0GLU1"/>
<organism evidence="3 4">
    <name type="scientific">Cerrena zonata</name>
    <dbReference type="NCBI Taxonomy" id="2478898"/>
    <lineage>
        <taxon>Eukaryota</taxon>
        <taxon>Fungi</taxon>
        <taxon>Dikarya</taxon>
        <taxon>Basidiomycota</taxon>
        <taxon>Agaricomycotina</taxon>
        <taxon>Agaricomycetes</taxon>
        <taxon>Polyporales</taxon>
        <taxon>Cerrenaceae</taxon>
        <taxon>Cerrena</taxon>
    </lineage>
</organism>
<dbReference type="Gene3D" id="1.20.140.150">
    <property type="match status" value="1"/>
</dbReference>
<sequence length="257" mass="27194">MRGEVCIGIGSVLSFASLLLLIFMHVGQINTSTVPRNVQMVQVNMTGFGQGLAAAINPDPVTGLYTNNGSAPLEQGLGLRMIYKFGLYSHCAYVNDSAGICSNSSTANRFEPFTVITADMSANFSGITDALVTGTTFTDSQYLGNFSNGAYYLLLIGTICAALALITGIMKHTFGFLVSVLFAMFGSLMLLIGATIWTVIIKKAQSVNDFSLGPQASPVSLGIEVTIGNALLLAWGAFACLIISVIPYMISCCTYRG</sequence>
<keyword evidence="2" id="KW-0732">Signal</keyword>
<protein>
    <submittedName>
        <fullName evidence="3">Uncharacterized protein</fullName>
    </submittedName>
</protein>
<dbReference type="InterPro" id="IPR052413">
    <property type="entry name" value="SUR7_domain"/>
</dbReference>
<reference evidence="3 4" key="1">
    <citation type="submission" date="2022-09" db="EMBL/GenBank/DDBJ databases">
        <authorList>
            <person name="Palmer J.M."/>
        </authorList>
    </citation>
    <scope>NUCLEOTIDE SEQUENCE [LARGE SCALE GENOMIC DNA]</scope>
    <source>
        <strain evidence="3 4">DSM 7382</strain>
    </source>
</reference>
<dbReference type="EMBL" id="JASBNA010000002">
    <property type="protein sequence ID" value="KAK7694313.1"/>
    <property type="molecule type" value="Genomic_DNA"/>
</dbReference>
<evidence type="ECO:0000313" key="3">
    <source>
        <dbReference type="EMBL" id="KAK7694313.1"/>
    </source>
</evidence>
<dbReference type="GO" id="GO:0051285">
    <property type="term" value="C:cell cortex of cell tip"/>
    <property type="evidence" value="ECO:0007669"/>
    <property type="project" value="TreeGrafter"/>
</dbReference>
<proteinExistence type="predicted"/>
<accession>A0AAW0GLU1</accession>
<keyword evidence="1" id="KW-1133">Transmembrane helix</keyword>
<dbReference type="PANTHER" id="PTHR28019:SF2">
    <property type="entry name" value="CELL MEMBRANE PROTEIN YLR413W-RELATED"/>
    <property type="match status" value="1"/>
</dbReference>
<dbReference type="InterPro" id="IPR009571">
    <property type="entry name" value="SUR7/Rim9-like_fungi"/>
</dbReference>
<keyword evidence="1" id="KW-0812">Transmembrane</keyword>
<evidence type="ECO:0000313" key="4">
    <source>
        <dbReference type="Proteomes" id="UP001385951"/>
    </source>
</evidence>
<feature type="transmembrane region" description="Helical" evidence="1">
    <location>
        <begin position="150"/>
        <end position="169"/>
    </location>
</feature>
<comment type="caution">
    <text evidence="3">The sequence shown here is derived from an EMBL/GenBank/DDBJ whole genome shotgun (WGS) entry which is preliminary data.</text>
</comment>
<feature type="chain" id="PRO_5043833166" evidence="2">
    <location>
        <begin position="32"/>
        <end position="257"/>
    </location>
</feature>
<feature type="signal peptide" evidence="2">
    <location>
        <begin position="1"/>
        <end position="31"/>
    </location>
</feature>
<feature type="transmembrane region" description="Helical" evidence="1">
    <location>
        <begin position="221"/>
        <end position="250"/>
    </location>
</feature>
<dbReference type="Proteomes" id="UP001385951">
    <property type="component" value="Unassembled WGS sequence"/>
</dbReference>
<dbReference type="PANTHER" id="PTHR28019">
    <property type="entry name" value="CELL MEMBRANE PROTEIN YLR413W-RELATED"/>
    <property type="match status" value="1"/>
</dbReference>
<feature type="transmembrane region" description="Helical" evidence="1">
    <location>
        <begin position="176"/>
        <end position="201"/>
    </location>
</feature>
<dbReference type="Pfam" id="PF06687">
    <property type="entry name" value="SUR7"/>
    <property type="match status" value="1"/>
</dbReference>
<dbReference type="GO" id="GO:0031505">
    <property type="term" value="P:fungal-type cell wall organization"/>
    <property type="evidence" value="ECO:0007669"/>
    <property type="project" value="TreeGrafter"/>
</dbReference>
<evidence type="ECO:0000256" key="1">
    <source>
        <dbReference type="SAM" id="Phobius"/>
    </source>
</evidence>
<evidence type="ECO:0000256" key="2">
    <source>
        <dbReference type="SAM" id="SignalP"/>
    </source>
</evidence>
<gene>
    <name evidence="3" type="ORF">QCA50_001495</name>
</gene>
<dbReference type="GO" id="GO:0005886">
    <property type="term" value="C:plasma membrane"/>
    <property type="evidence" value="ECO:0007669"/>
    <property type="project" value="InterPro"/>
</dbReference>
<name>A0AAW0GLU1_9APHY</name>
<keyword evidence="1" id="KW-0472">Membrane</keyword>
<keyword evidence="4" id="KW-1185">Reference proteome</keyword>